<feature type="compositionally biased region" description="Basic and acidic residues" evidence="1">
    <location>
        <begin position="124"/>
        <end position="142"/>
    </location>
</feature>
<gene>
    <name evidence="2" type="ORF">AVDCRST_MAG08-2058</name>
</gene>
<reference evidence="2" key="1">
    <citation type="submission" date="2020-02" db="EMBL/GenBank/DDBJ databases">
        <authorList>
            <person name="Meier V. D."/>
        </authorList>
    </citation>
    <scope>NUCLEOTIDE SEQUENCE</scope>
    <source>
        <strain evidence="2">AVDCRST_MAG08</strain>
    </source>
</reference>
<feature type="compositionally biased region" description="Basic residues" evidence="1">
    <location>
        <begin position="13"/>
        <end position="26"/>
    </location>
</feature>
<feature type="non-terminal residue" evidence="2">
    <location>
        <position position="317"/>
    </location>
</feature>
<feature type="compositionally biased region" description="Gly residues" evidence="1">
    <location>
        <begin position="192"/>
        <end position="202"/>
    </location>
</feature>
<sequence length="317" mass="33892">GRHLRPEPPASARWRRRRPSGRRHQGRRPEDLHAGRGGGQPPSPGAGRFLGDLVRPVQGADARHREGGARRGRAGEAGQDRHRQEQGAGAATRAARLADAIRADRRRLLAGPDRRPVPGRAARKRDQEIRRGPAEDRRRADAGGRPAGRGQGRRGRGRPPGGAGAVRRARAGRAGERRGAGRRRPQPDDAGRGGAGVAGGGERAAEDARPRGDRLRPQRAGAGRRGPPRARQAGGVREAAGRGRRRPRGAHRLGRGAERDGRPRGRRRRAAGSDPPRSRLERRGGAQAVAEILRGLGVRRPGDARGAAQAFFAVVPL</sequence>
<feature type="compositionally biased region" description="Low complexity" evidence="1">
    <location>
        <begin position="229"/>
        <end position="238"/>
    </location>
</feature>
<feature type="compositionally biased region" description="Basic and acidic residues" evidence="1">
    <location>
        <begin position="99"/>
        <end position="116"/>
    </location>
</feature>
<evidence type="ECO:0000256" key="1">
    <source>
        <dbReference type="SAM" id="MobiDB-lite"/>
    </source>
</evidence>
<feature type="compositionally biased region" description="Basic and acidic residues" evidence="1">
    <location>
        <begin position="203"/>
        <end position="216"/>
    </location>
</feature>
<accession>A0A6J4IGD0</accession>
<feature type="compositionally biased region" description="Basic residues" evidence="1">
    <location>
        <begin position="242"/>
        <end position="254"/>
    </location>
</feature>
<name>A0A6J4IGD0_9PROT</name>
<evidence type="ECO:0000313" key="2">
    <source>
        <dbReference type="EMBL" id="CAA9249759.1"/>
    </source>
</evidence>
<organism evidence="2">
    <name type="scientific">uncultured Acetobacteraceae bacterium</name>
    <dbReference type="NCBI Taxonomy" id="169975"/>
    <lineage>
        <taxon>Bacteria</taxon>
        <taxon>Pseudomonadati</taxon>
        <taxon>Pseudomonadota</taxon>
        <taxon>Alphaproteobacteria</taxon>
        <taxon>Acetobacterales</taxon>
        <taxon>Acetobacteraceae</taxon>
        <taxon>environmental samples</taxon>
    </lineage>
</organism>
<feature type="compositionally biased region" description="Basic and acidic residues" evidence="1">
    <location>
        <begin position="173"/>
        <end position="191"/>
    </location>
</feature>
<feature type="non-terminal residue" evidence="2">
    <location>
        <position position="1"/>
    </location>
</feature>
<feature type="compositionally biased region" description="Low complexity" evidence="1">
    <location>
        <begin position="87"/>
        <end position="98"/>
    </location>
</feature>
<proteinExistence type="predicted"/>
<protein>
    <submittedName>
        <fullName evidence="2">FIG000875: Thioredoxin domain-containing protein EC-YbbN</fullName>
    </submittedName>
</protein>
<feature type="region of interest" description="Disordered" evidence="1">
    <location>
        <begin position="1"/>
        <end position="286"/>
    </location>
</feature>
<dbReference type="AlphaFoldDB" id="A0A6J4IGD0"/>
<dbReference type="EMBL" id="CADCTG010000167">
    <property type="protein sequence ID" value="CAA9249759.1"/>
    <property type="molecule type" value="Genomic_DNA"/>
</dbReference>